<sequence length="778" mass="88020">MPPVGKGSDLPPPDDLEATWRFLLDGIEVMMSKLTQGMDYPRYMKLYTVAYDYCTSSRMSSSGKMALGASFNKSMGANLVGADLYERIKQYFRQHSEHLRKGATDLSDETLLRYYAGEWTQYTQGANYVHRLFVYLNRHWVKREKDEGKKNVYTVYTLALVQWRDYMFRQTQAKNRITDAVLKQIQSQRNGETIDTGLVKKVIDSFVSLGLDENDSVQSNIDLYKAEFESAFISATELYYRTESAAFVAANSVTDYMRKAETRLKEEEDRVEMYLHPATRARLIKKCENALIGAHAQLLWDEFDKLLEADKGDDLYRMYTLLSRIPDGLEPLRRGFEEHVKRKGAAAVEREAGSNVDAMEPAAYVSALLGVHSKFVGVITSAFRSEAGFLAALDKACRVFMNKNKATGDSTSKSPELLAKHTDGLLKKSNKSAEEASLEEDLNQVMVVFKYIEDKDVFQKFYSKMLAKRLVNFASASDDAEASMISKLKETCGFEYTNKLQRMFTDMGLSKELNDSFKEQMNQQYDKSELMDFYALVLANGFWPLSAPTSDFSIPTELLPMYTRFERFYGAKHSGRKLTWLWQLGKTDLSTSYLGHKHIFTTSAYQAAVLLQYNSNDTLTMKELYDSTGLNEQALKGALGALIKSKVLLEKASGGANGEGSSSSAGASTSYSLNMAAKFKKLRMNLNIPMRSETKAETVDVLKTVDEDRRLLLQATVVRIMKARKTLKHAQLVQEVVSQVGSRFQPDVPAVKRAIESLIEKEYLERQEGSRDTLQYLA</sequence>
<dbReference type="PANTHER" id="PTHR11932">
    <property type="entry name" value="CULLIN"/>
    <property type="match status" value="1"/>
</dbReference>
<dbReference type="GO" id="GO:0031146">
    <property type="term" value="P:SCF-dependent proteasomal ubiquitin-dependent protein catabolic process"/>
    <property type="evidence" value="ECO:0007669"/>
    <property type="project" value="UniProtKB-ARBA"/>
</dbReference>
<keyword evidence="4" id="KW-0833">Ubl conjugation pathway</keyword>
<evidence type="ECO:0000256" key="7">
    <source>
        <dbReference type="PROSITE-ProRule" id="PRU00330"/>
    </source>
</evidence>
<dbReference type="Pfam" id="PF10557">
    <property type="entry name" value="Cullin_Nedd8"/>
    <property type="match status" value="1"/>
</dbReference>
<dbReference type="SUPFAM" id="SSF74788">
    <property type="entry name" value="Cullin repeat-like"/>
    <property type="match status" value="1"/>
</dbReference>
<dbReference type="InterPro" id="IPR036388">
    <property type="entry name" value="WH-like_DNA-bd_sf"/>
</dbReference>
<evidence type="ECO:0000256" key="4">
    <source>
        <dbReference type="ARBA" id="ARBA00022786"/>
    </source>
</evidence>
<dbReference type="RefSeq" id="XP_025359367.1">
    <property type="nucleotide sequence ID" value="XM_025507117.1"/>
</dbReference>
<dbReference type="InterPro" id="IPR016157">
    <property type="entry name" value="Cullin_CS"/>
</dbReference>
<dbReference type="Gene3D" id="4.10.1030.10">
    <property type="entry name" value="Ring Box Chain A, domain 5"/>
    <property type="match status" value="1"/>
</dbReference>
<proteinExistence type="inferred from homology"/>
<evidence type="ECO:0000256" key="5">
    <source>
        <dbReference type="ARBA" id="ARBA00022843"/>
    </source>
</evidence>
<dbReference type="SMART" id="SM00884">
    <property type="entry name" value="Cullin_Nedd8"/>
    <property type="match status" value="1"/>
</dbReference>
<dbReference type="Proteomes" id="UP000245884">
    <property type="component" value="Unassembled WGS sequence"/>
</dbReference>
<dbReference type="OrthoDB" id="27073at2759"/>
<evidence type="ECO:0000256" key="3">
    <source>
        <dbReference type="ARBA" id="ARBA00022499"/>
    </source>
</evidence>
<dbReference type="FunFam" id="1.20.1310.10:FF:000026">
    <property type="entry name" value="Cullin 1"/>
    <property type="match status" value="1"/>
</dbReference>
<protein>
    <recommendedName>
        <fullName evidence="6">Cullin-1</fullName>
    </recommendedName>
</protein>
<dbReference type="InterPro" id="IPR045093">
    <property type="entry name" value="Cullin"/>
</dbReference>
<dbReference type="SMART" id="SM00182">
    <property type="entry name" value="CULLIN"/>
    <property type="match status" value="1"/>
</dbReference>
<dbReference type="InterPro" id="IPR001373">
    <property type="entry name" value="Cullin_N"/>
</dbReference>
<dbReference type="InterPro" id="IPR016158">
    <property type="entry name" value="Cullin_homology"/>
</dbReference>
<dbReference type="STRING" id="1569628.A0A316UNL6"/>
<evidence type="ECO:0000256" key="2">
    <source>
        <dbReference type="ARBA" id="ARBA00006019"/>
    </source>
</evidence>
<name>A0A316UNL6_9BASI</name>
<dbReference type="Gene3D" id="1.10.10.10">
    <property type="entry name" value="Winged helix-like DNA-binding domain superfamily/Winged helix DNA-binding domain"/>
    <property type="match status" value="2"/>
</dbReference>
<organism evidence="10 11">
    <name type="scientific">Jaminaea rosea</name>
    <dbReference type="NCBI Taxonomy" id="1569628"/>
    <lineage>
        <taxon>Eukaryota</taxon>
        <taxon>Fungi</taxon>
        <taxon>Dikarya</taxon>
        <taxon>Basidiomycota</taxon>
        <taxon>Ustilaginomycotina</taxon>
        <taxon>Exobasidiomycetes</taxon>
        <taxon>Microstromatales</taxon>
        <taxon>Microstromatales incertae sedis</taxon>
        <taxon>Jaminaea</taxon>
    </lineage>
</organism>
<evidence type="ECO:0000259" key="9">
    <source>
        <dbReference type="PROSITE" id="PS50069"/>
    </source>
</evidence>
<comment type="similarity">
    <text evidence="2 7 8">Belongs to the cullin family.</text>
</comment>
<keyword evidence="5" id="KW-0832">Ubl conjugation</keyword>
<dbReference type="InterPro" id="IPR016159">
    <property type="entry name" value="Cullin_repeat-like_dom_sf"/>
</dbReference>
<dbReference type="InterPro" id="IPR059120">
    <property type="entry name" value="Cullin-like_AB"/>
</dbReference>
<dbReference type="GeneID" id="37028940"/>
<evidence type="ECO:0000256" key="1">
    <source>
        <dbReference type="ARBA" id="ARBA00004906"/>
    </source>
</evidence>
<dbReference type="GO" id="GO:0019005">
    <property type="term" value="C:SCF ubiquitin ligase complex"/>
    <property type="evidence" value="ECO:0007669"/>
    <property type="project" value="UniProtKB-ARBA"/>
</dbReference>
<comment type="pathway">
    <text evidence="1">Protein modification; protein ubiquitination.</text>
</comment>
<dbReference type="SUPFAM" id="SSF46785">
    <property type="entry name" value="Winged helix' DNA-binding domain"/>
    <property type="match status" value="1"/>
</dbReference>
<evidence type="ECO:0000256" key="6">
    <source>
        <dbReference type="ARBA" id="ARBA00069612"/>
    </source>
</evidence>
<dbReference type="GO" id="GO:0031625">
    <property type="term" value="F:ubiquitin protein ligase binding"/>
    <property type="evidence" value="ECO:0007669"/>
    <property type="project" value="InterPro"/>
</dbReference>
<dbReference type="Pfam" id="PF26557">
    <property type="entry name" value="Cullin_AB"/>
    <property type="match status" value="1"/>
</dbReference>
<evidence type="ECO:0000313" key="10">
    <source>
        <dbReference type="EMBL" id="PWN24755.1"/>
    </source>
</evidence>
<dbReference type="FunFam" id="1.20.1310.10:FF:000011">
    <property type="entry name" value="Cullin 1"/>
    <property type="match status" value="1"/>
</dbReference>
<dbReference type="SUPFAM" id="SSF75632">
    <property type="entry name" value="Cullin homology domain"/>
    <property type="match status" value="1"/>
</dbReference>
<evidence type="ECO:0000256" key="8">
    <source>
        <dbReference type="RuleBase" id="RU003829"/>
    </source>
</evidence>
<dbReference type="PROSITE" id="PS50069">
    <property type="entry name" value="CULLIN_2"/>
    <property type="match status" value="1"/>
</dbReference>
<evidence type="ECO:0000313" key="11">
    <source>
        <dbReference type="Proteomes" id="UP000245884"/>
    </source>
</evidence>
<dbReference type="InterPro" id="IPR036317">
    <property type="entry name" value="Cullin_homology_sf"/>
</dbReference>
<keyword evidence="3" id="KW-1017">Isopeptide bond</keyword>
<feature type="domain" description="Cullin family profile" evidence="9">
    <location>
        <begin position="413"/>
        <end position="643"/>
    </location>
</feature>
<keyword evidence="11" id="KW-1185">Reference proteome</keyword>
<dbReference type="Gene3D" id="1.20.1310.10">
    <property type="entry name" value="Cullin Repeats"/>
    <property type="match status" value="4"/>
</dbReference>
<dbReference type="InterPro" id="IPR019559">
    <property type="entry name" value="Cullin_neddylation_domain"/>
</dbReference>
<dbReference type="EMBL" id="KZ819679">
    <property type="protein sequence ID" value="PWN24755.1"/>
    <property type="molecule type" value="Genomic_DNA"/>
</dbReference>
<dbReference type="PROSITE" id="PS01256">
    <property type="entry name" value="CULLIN_1"/>
    <property type="match status" value="1"/>
</dbReference>
<dbReference type="FunFam" id="1.20.1310.10:FF:000029">
    <property type="entry name" value="Cullin homolog 1"/>
    <property type="match status" value="1"/>
</dbReference>
<gene>
    <name evidence="10" type="ORF">BDZ90DRAFT_234704</name>
</gene>
<accession>A0A316UNL6</accession>
<reference evidence="10 11" key="1">
    <citation type="journal article" date="2018" name="Mol. Biol. Evol.">
        <title>Broad Genomic Sampling Reveals a Smut Pathogenic Ancestry of the Fungal Clade Ustilaginomycotina.</title>
        <authorList>
            <person name="Kijpornyongpan T."/>
            <person name="Mondo S.J."/>
            <person name="Barry K."/>
            <person name="Sandor L."/>
            <person name="Lee J."/>
            <person name="Lipzen A."/>
            <person name="Pangilinan J."/>
            <person name="LaButti K."/>
            <person name="Hainaut M."/>
            <person name="Henrissat B."/>
            <person name="Grigoriev I.V."/>
            <person name="Spatafora J.W."/>
            <person name="Aime M.C."/>
        </authorList>
    </citation>
    <scope>NUCLEOTIDE SEQUENCE [LARGE SCALE GENOMIC DNA]</scope>
    <source>
        <strain evidence="10 11">MCA 5214</strain>
    </source>
</reference>
<dbReference type="Pfam" id="PF00888">
    <property type="entry name" value="Cullin"/>
    <property type="match status" value="1"/>
</dbReference>
<dbReference type="InterPro" id="IPR036390">
    <property type="entry name" value="WH_DNA-bd_sf"/>
</dbReference>
<dbReference type="FunFam" id="1.20.1310.10:FF:000007">
    <property type="entry name" value="Cullin 1"/>
    <property type="match status" value="1"/>
</dbReference>
<dbReference type="AlphaFoldDB" id="A0A316UNL6"/>
<dbReference type="FunFam" id="1.10.10.10:FF:000014">
    <property type="entry name" value="Cullin 1"/>
    <property type="match status" value="1"/>
</dbReference>